<dbReference type="Pfam" id="PF04773">
    <property type="entry name" value="FecR"/>
    <property type="match status" value="1"/>
</dbReference>
<name>A0AAW9RZX0_9BACT</name>
<dbReference type="AlphaFoldDB" id="A0AAW9RZX0"/>
<keyword evidence="5" id="KW-1185">Reference proteome</keyword>
<dbReference type="PIRSF" id="PIRSF018266">
    <property type="entry name" value="FecR"/>
    <property type="match status" value="1"/>
</dbReference>
<organism evidence="4 5">
    <name type="scientific">Rapidithrix thailandica</name>
    <dbReference type="NCBI Taxonomy" id="413964"/>
    <lineage>
        <taxon>Bacteria</taxon>
        <taxon>Pseudomonadati</taxon>
        <taxon>Bacteroidota</taxon>
        <taxon>Cytophagia</taxon>
        <taxon>Cytophagales</taxon>
        <taxon>Flammeovirgaceae</taxon>
        <taxon>Rapidithrix</taxon>
    </lineage>
</organism>
<dbReference type="Gene3D" id="3.55.50.30">
    <property type="match status" value="1"/>
</dbReference>
<dbReference type="PANTHER" id="PTHR30273:SF2">
    <property type="entry name" value="PROTEIN FECR"/>
    <property type="match status" value="1"/>
</dbReference>
<dbReference type="InterPro" id="IPR032508">
    <property type="entry name" value="FecR_C"/>
</dbReference>
<sequence>MNEQNYTVSELMADESFQAYVFGWNTTAIHHWQTLLEQNPELKSRADEAQKLLTSFSIKSHTLERKTYQADLMGLKKALQQNLLPSNKQMHLEVKQSSQNFPWQWAASILLVVGIGFGLFRFYQNREEQVETLWYKTISVPAGQKSTFKLPDGSKVVLNSQSTLKIQENFEQNRNLELEGEAFFEVEKDPAHPFVVKSGKLTTTALGTSFNVKAYPEDAELEVALVTGKVKVSKDRPAGQRESVILNPGQGVQMQTAQEKLKTFTFNPQQSLAWKEGTIYLKEARMGEIVQTLERWYGVQIDVHGQETNDRHFSGEFKGQSLENVLKLLSYSRNFTYTISGKQVEITFNTTK</sequence>
<dbReference type="Gene3D" id="2.60.120.1440">
    <property type="match status" value="1"/>
</dbReference>
<evidence type="ECO:0000313" key="4">
    <source>
        <dbReference type="EMBL" id="MEN7546481.1"/>
    </source>
</evidence>
<protein>
    <submittedName>
        <fullName evidence="4">FecR domain-containing protein</fullName>
    </submittedName>
</protein>
<dbReference type="RefSeq" id="WP_346819268.1">
    <property type="nucleotide sequence ID" value="NZ_JBDKWZ010000001.1"/>
</dbReference>
<dbReference type="InterPro" id="IPR012373">
    <property type="entry name" value="Ferrdict_sens_TM"/>
</dbReference>
<feature type="domain" description="Protein FecR C-terminal" evidence="3">
    <location>
        <begin position="279"/>
        <end position="346"/>
    </location>
</feature>
<dbReference type="PANTHER" id="PTHR30273">
    <property type="entry name" value="PERIPLASMIC SIGNAL SENSOR AND SIGMA FACTOR ACTIVATOR FECR-RELATED"/>
    <property type="match status" value="1"/>
</dbReference>
<evidence type="ECO:0000256" key="1">
    <source>
        <dbReference type="SAM" id="Phobius"/>
    </source>
</evidence>
<dbReference type="Pfam" id="PF16344">
    <property type="entry name" value="FecR_C"/>
    <property type="match status" value="1"/>
</dbReference>
<feature type="transmembrane region" description="Helical" evidence="1">
    <location>
        <begin position="103"/>
        <end position="123"/>
    </location>
</feature>
<keyword evidence="1" id="KW-0812">Transmembrane</keyword>
<feature type="domain" description="FecR protein" evidence="2">
    <location>
        <begin position="137"/>
        <end position="231"/>
    </location>
</feature>
<keyword evidence="1" id="KW-0472">Membrane</keyword>
<keyword evidence="1" id="KW-1133">Transmembrane helix</keyword>
<accession>A0AAW9RZX0</accession>
<dbReference type="EMBL" id="JBDKWZ010000001">
    <property type="protein sequence ID" value="MEN7546481.1"/>
    <property type="molecule type" value="Genomic_DNA"/>
</dbReference>
<dbReference type="GO" id="GO:0016989">
    <property type="term" value="F:sigma factor antagonist activity"/>
    <property type="evidence" value="ECO:0007669"/>
    <property type="project" value="TreeGrafter"/>
</dbReference>
<reference evidence="4 5" key="1">
    <citation type="submission" date="2024-04" db="EMBL/GenBank/DDBJ databases">
        <title>Novel genus in family Flammeovirgaceae.</title>
        <authorList>
            <person name="Nguyen T.H."/>
            <person name="Vuong T.Q."/>
            <person name="Le H."/>
            <person name="Kim S.-G."/>
        </authorList>
    </citation>
    <scope>NUCLEOTIDE SEQUENCE [LARGE SCALE GENOMIC DNA]</scope>
    <source>
        <strain evidence="4 5">JCM 23209</strain>
    </source>
</reference>
<evidence type="ECO:0000259" key="3">
    <source>
        <dbReference type="Pfam" id="PF16344"/>
    </source>
</evidence>
<comment type="caution">
    <text evidence="4">The sequence shown here is derived from an EMBL/GenBank/DDBJ whole genome shotgun (WGS) entry which is preliminary data.</text>
</comment>
<dbReference type="Proteomes" id="UP001403385">
    <property type="component" value="Unassembled WGS sequence"/>
</dbReference>
<gene>
    <name evidence="4" type="ORF">AAG747_01090</name>
</gene>
<evidence type="ECO:0000259" key="2">
    <source>
        <dbReference type="Pfam" id="PF04773"/>
    </source>
</evidence>
<evidence type="ECO:0000313" key="5">
    <source>
        <dbReference type="Proteomes" id="UP001403385"/>
    </source>
</evidence>
<dbReference type="InterPro" id="IPR006860">
    <property type="entry name" value="FecR"/>
</dbReference>
<proteinExistence type="predicted"/>